<evidence type="ECO:0000313" key="2">
    <source>
        <dbReference type="Proteomes" id="UP001519325"/>
    </source>
</evidence>
<name>A0ABS4QI55_9NOCA</name>
<proteinExistence type="predicted"/>
<gene>
    <name evidence="1" type="ORF">BJ987_004289</name>
</gene>
<evidence type="ECO:0000313" key="1">
    <source>
        <dbReference type="EMBL" id="MBP2191388.1"/>
    </source>
</evidence>
<dbReference type="InterPro" id="IPR031876">
    <property type="entry name" value="DUF4760"/>
</dbReference>
<dbReference type="Proteomes" id="UP001519325">
    <property type="component" value="Unassembled WGS sequence"/>
</dbReference>
<dbReference type="Pfam" id="PF15956">
    <property type="entry name" value="DUF4760"/>
    <property type="match status" value="1"/>
</dbReference>
<dbReference type="EMBL" id="JAGGMR010000001">
    <property type="protein sequence ID" value="MBP2191388.1"/>
    <property type="molecule type" value="Genomic_DNA"/>
</dbReference>
<accession>A0ABS4QI55</accession>
<dbReference type="RefSeq" id="WP_209892940.1">
    <property type="nucleotide sequence ID" value="NZ_JAGGMR010000001.1"/>
</dbReference>
<reference evidence="1 2" key="1">
    <citation type="submission" date="2021-03" db="EMBL/GenBank/DDBJ databases">
        <title>Sequencing the genomes of 1000 actinobacteria strains.</title>
        <authorList>
            <person name="Klenk H.-P."/>
        </authorList>
    </citation>
    <scope>NUCLEOTIDE SEQUENCE [LARGE SCALE GENOMIC DNA]</scope>
    <source>
        <strain evidence="1 2">DSM 45516</strain>
    </source>
</reference>
<protein>
    <submittedName>
        <fullName evidence="1">Uncharacterized protein</fullName>
    </submittedName>
</protein>
<comment type="caution">
    <text evidence="1">The sequence shown here is derived from an EMBL/GenBank/DDBJ whole genome shotgun (WGS) entry which is preliminary data.</text>
</comment>
<keyword evidence="2" id="KW-1185">Reference proteome</keyword>
<sequence length="194" mass="21254">MDATILVSALAVVVSVAAMVVSIMVGTRQARLAKDANQLPAVINLLTEFRSVAFHDNYHKVISELDPQNPSSLGISDLPEDLRAAVVDIGYYFQTFASLFALGILDEASTMVMLHHRFVAVWEAIAPYAAVERAKPYSDGHNLAMLEFYANRARAVPIGAMSRLLRRDETIRLARQHLRRAGSPARLPPPSGDS</sequence>
<organism evidence="1 2">
    <name type="scientific">Nocardia goodfellowii</name>
    <dbReference type="NCBI Taxonomy" id="882446"/>
    <lineage>
        <taxon>Bacteria</taxon>
        <taxon>Bacillati</taxon>
        <taxon>Actinomycetota</taxon>
        <taxon>Actinomycetes</taxon>
        <taxon>Mycobacteriales</taxon>
        <taxon>Nocardiaceae</taxon>
        <taxon>Nocardia</taxon>
    </lineage>
</organism>